<feature type="compositionally biased region" description="Polar residues" evidence="7">
    <location>
        <begin position="1"/>
        <end position="10"/>
    </location>
</feature>
<evidence type="ECO:0000256" key="5">
    <source>
        <dbReference type="ARBA" id="ARBA00023172"/>
    </source>
</evidence>
<keyword evidence="6" id="KW-0814">Transposable element</keyword>
<keyword evidence="9" id="KW-1185">Reference proteome</keyword>
<gene>
    <name evidence="8" type="ORF">ESB00_19275</name>
</gene>
<dbReference type="PANTHER" id="PTHR33217:SF7">
    <property type="entry name" value="TRANSPOSASE FOR INSERTION SEQUENCE ELEMENT IS1081"/>
    <property type="match status" value="1"/>
</dbReference>
<feature type="region of interest" description="Disordered" evidence="7">
    <location>
        <begin position="1"/>
        <end position="32"/>
    </location>
</feature>
<evidence type="ECO:0000313" key="9">
    <source>
        <dbReference type="Proteomes" id="UP000290218"/>
    </source>
</evidence>
<evidence type="ECO:0000256" key="4">
    <source>
        <dbReference type="ARBA" id="ARBA00023125"/>
    </source>
</evidence>
<dbReference type="OrthoDB" id="9811288at2"/>
<sequence>MPPVTASSRLISRPGRAASPTRPVAAFASESTPATPLSATVNDILQRYDQGRTGLEETVLALFHGGVSPAQAELAACRLFGADSGLPELAARARTVAREITAWTQRALARPRTSLFLQAVTFTQKPPSGPRETTVQIAVGVDARGGLEVLGVAAVPPGAEPWTGLLAGLRRRGLPAAEIVVGGSEPDLPRAVHRHFPGARFQVCLGTLEEQLLYKVPPALVHVVADGFASLRAATAAAAARAARSALTLRLRTHGQTEVAAWLENTDDVLFSHLAFPPGQQAHLRDARFLRKPLGQVRARVRLLGPELDDTTLMLLVAARLRQTWPAHAQRRFKTLARRAG</sequence>
<dbReference type="PANTHER" id="PTHR33217">
    <property type="entry name" value="TRANSPOSASE FOR INSERTION SEQUENCE ELEMENT IS1081"/>
    <property type="match status" value="1"/>
</dbReference>
<evidence type="ECO:0000256" key="7">
    <source>
        <dbReference type="SAM" id="MobiDB-lite"/>
    </source>
</evidence>
<organism evidence="8 9">
    <name type="scientific">Oleiharenicola lentus</name>
    <dbReference type="NCBI Taxonomy" id="2508720"/>
    <lineage>
        <taxon>Bacteria</taxon>
        <taxon>Pseudomonadati</taxon>
        <taxon>Verrucomicrobiota</taxon>
        <taxon>Opitutia</taxon>
        <taxon>Opitutales</taxon>
        <taxon>Opitutaceae</taxon>
        <taxon>Oleiharenicola</taxon>
    </lineage>
</organism>
<evidence type="ECO:0000256" key="2">
    <source>
        <dbReference type="ARBA" id="ARBA00010961"/>
    </source>
</evidence>
<evidence type="ECO:0000313" key="8">
    <source>
        <dbReference type="EMBL" id="RXK53825.1"/>
    </source>
</evidence>
<keyword evidence="5 6" id="KW-0233">DNA recombination</keyword>
<keyword evidence="4 6" id="KW-0238">DNA-binding</keyword>
<protein>
    <recommendedName>
        <fullName evidence="6">Mutator family transposase</fullName>
    </recommendedName>
</protein>
<dbReference type="AlphaFoldDB" id="A0A4Q1C618"/>
<dbReference type="GO" id="GO:0003677">
    <property type="term" value="F:DNA binding"/>
    <property type="evidence" value="ECO:0007669"/>
    <property type="project" value="UniProtKB-UniRule"/>
</dbReference>
<dbReference type="GO" id="GO:0006313">
    <property type="term" value="P:DNA transposition"/>
    <property type="evidence" value="ECO:0007669"/>
    <property type="project" value="UniProtKB-UniRule"/>
</dbReference>
<comment type="caution">
    <text evidence="8">The sequence shown here is derived from an EMBL/GenBank/DDBJ whole genome shotgun (WGS) entry which is preliminary data.</text>
</comment>
<evidence type="ECO:0000256" key="3">
    <source>
        <dbReference type="ARBA" id="ARBA00022578"/>
    </source>
</evidence>
<comment type="function">
    <text evidence="1 6">Required for the transposition of the insertion element.</text>
</comment>
<reference evidence="8 9" key="1">
    <citation type="submission" date="2019-01" db="EMBL/GenBank/DDBJ databases">
        <title>Lacunisphaera sp. strain TWA-58.</title>
        <authorList>
            <person name="Chen W.-M."/>
        </authorList>
    </citation>
    <scope>NUCLEOTIDE SEQUENCE [LARGE SCALE GENOMIC DNA]</scope>
    <source>
        <strain evidence="8 9">TWA-58</strain>
    </source>
</reference>
<dbReference type="InterPro" id="IPR001207">
    <property type="entry name" value="Transposase_mutator"/>
</dbReference>
<dbReference type="GO" id="GO:0004803">
    <property type="term" value="F:transposase activity"/>
    <property type="evidence" value="ECO:0007669"/>
    <property type="project" value="UniProtKB-UniRule"/>
</dbReference>
<evidence type="ECO:0000256" key="1">
    <source>
        <dbReference type="ARBA" id="ARBA00002190"/>
    </source>
</evidence>
<name>A0A4Q1C618_9BACT</name>
<evidence type="ECO:0000256" key="6">
    <source>
        <dbReference type="RuleBase" id="RU365089"/>
    </source>
</evidence>
<accession>A0A4Q1C618</accession>
<proteinExistence type="inferred from homology"/>
<dbReference type="Pfam" id="PF00872">
    <property type="entry name" value="Transposase_mut"/>
    <property type="match status" value="1"/>
</dbReference>
<dbReference type="RefSeq" id="WP_129049857.1">
    <property type="nucleotide sequence ID" value="NZ_SDHX01000002.1"/>
</dbReference>
<keyword evidence="3 6" id="KW-0815">Transposition</keyword>
<comment type="similarity">
    <text evidence="2 6">Belongs to the transposase mutator family.</text>
</comment>
<dbReference type="EMBL" id="SDHX01000002">
    <property type="protein sequence ID" value="RXK53825.1"/>
    <property type="molecule type" value="Genomic_DNA"/>
</dbReference>
<dbReference type="Proteomes" id="UP000290218">
    <property type="component" value="Unassembled WGS sequence"/>
</dbReference>